<keyword evidence="4" id="KW-0111">Calcium/phospholipid-binding</keyword>
<dbReference type="GO" id="GO:0005509">
    <property type="term" value="F:calcium ion binding"/>
    <property type="evidence" value="ECO:0007669"/>
    <property type="project" value="InterPro"/>
</dbReference>
<comment type="domain">
    <text evidence="4">A pair of annexin repeats may form one binding site for calcium and phospholipid.</text>
</comment>
<dbReference type="PROSITE" id="PS51897">
    <property type="entry name" value="ANNEXIN_2"/>
    <property type="match status" value="1"/>
</dbReference>
<dbReference type="Proteomes" id="UP001211065">
    <property type="component" value="Unassembled WGS sequence"/>
</dbReference>
<dbReference type="AlphaFoldDB" id="A0AAD5U9S6"/>
<keyword evidence="7" id="KW-1185">Reference proteome</keyword>
<name>A0AAD5U9S6_9FUNG</name>
<sequence length="680" mass="76238">MSQSNLSNKSDYENFKSYYSAPSSISFPEPRRSSNPNVLNLNPFLPVQLPTTNESVPLPTKTTLPSTEIVSSPQPTVIYVTQPFLIYQNSKSQIPFPKQPDLPHSGSNDPDKVNDTQNKKQPVYPLFERKNPKIFGNIDNLKSAGNVIADSNNLKINPQNFKEHSMKLSNSIVGKSQGNSVLVSNSGGLASEIPSVSGSKNPISQVTEGNLLKSNLTQDGKTSDNMKPIAAIMENKLETIDFLPKIPSVANNWNFESLHIDSGKTDFSIPDFSVNLRPATPLSKLAELKLEEKEVTTEMLDHKRRSSNFSVNSLPSYHSNCSSFSPQKNNLNLNTSITPVVFSGDSPKSPPPGSSPSNSYYSRRGSHAPKPVSLEGDIEALLRCFRGVTADEKILFDIVGRRPLWHLDQLAEKFRDQNGQTLLHCIQRTTDSLIFETSKAFLTSWFDYEALCISDALKGLFGVDMESLFEILSGRSNFEMEQLKIHYEKLTNERLLSSINNKVSNNMRHFFNILLRTVRDESEVVTPEKIESVSKLMVEALSRRKTDDSQILTILCMHSKEVLRESALKYELKKKRGCEESVKRHFHITGDSEKGLLSLMRAIQDINEFAATEIEKSMKGLGMKEFKLIRLLSRFTRLGALKKVAETYNMKNKITLSERISKETSGGFRDLLLACLEREA</sequence>
<evidence type="ECO:0000256" key="3">
    <source>
        <dbReference type="ARBA" id="ARBA00023216"/>
    </source>
</evidence>
<comment type="caution">
    <text evidence="6">The sequence shown here is derived from an EMBL/GenBank/DDBJ whole genome shotgun (WGS) entry which is preliminary data.</text>
</comment>
<keyword evidence="4" id="KW-0106">Calcium</keyword>
<dbReference type="GO" id="GO:0005737">
    <property type="term" value="C:cytoplasm"/>
    <property type="evidence" value="ECO:0007669"/>
    <property type="project" value="TreeGrafter"/>
</dbReference>
<evidence type="ECO:0000313" key="7">
    <source>
        <dbReference type="Proteomes" id="UP001211065"/>
    </source>
</evidence>
<dbReference type="GO" id="GO:0005886">
    <property type="term" value="C:plasma membrane"/>
    <property type="evidence" value="ECO:0007669"/>
    <property type="project" value="TreeGrafter"/>
</dbReference>
<proteinExistence type="inferred from homology"/>
<dbReference type="SMART" id="SM00335">
    <property type="entry name" value="ANX"/>
    <property type="match status" value="3"/>
</dbReference>
<dbReference type="GO" id="GO:0005544">
    <property type="term" value="F:calcium-dependent phospholipid binding"/>
    <property type="evidence" value="ECO:0007669"/>
    <property type="project" value="UniProtKB-KW"/>
</dbReference>
<evidence type="ECO:0000256" key="4">
    <source>
        <dbReference type="RuleBase" id="RU003540"/>
    </source>
</evidence>
<dbReference type="InterPro" id="IPR018502">
    <property type="entry name" value="Annexin_repeat"/>
</dbReference>
<comment type="similarity">
    <text evidence="1 4">Belongs to the annexin family.</text>
</comment>
<keyword evidence="3 4" id="KW-0041">Annexin</keyword>
<protein>
    <recommendedName>
        <fullName evidence="4">Annexin</fullName>
    </recommendedName>
</protein>
<dbReference type="InterPro" id="IPR018252">
    <property type="entry name" value="Annexin_repeat_CS"/>
</dbReference>
<dbReference type="SUPFAM" id="SSF47874">
    <property type="entry name" value="Annexin"/>
    <property type="match status" value="1"/>
</dbReference>
<evidence type="ECO:0000256" key="1">
    <source>
        <dbReference type="ARBA" id="ARBA00007831"/>
    </source>
</evidence>
<dbReference type="PROSITE" id="PS00223">
    <property type="entry name" value="ANNEXIN_1"/>
    <property type="match status" value="1"/>
</dbReference>
<dbReference type="InterPro" id="IPR001464">
    <property type="entry name" value="Annexin"/>
</dbReference>
<dbReference type="EMBL" id="JADGJW010000032">
    <property type="protein sequence ID" value="KAJ3226627.1"/>
    <property type="molecule type" value="Genomic_DNA"/>
</dbReference>
<dbReference type="GO" id="GO:0001786">
    <property type="term" value="F:phosphatidylserine binding"/>
    <property type="evidence" value="ECO:0007669"/>
    <property type="project" value="TreeGrafter"/>
</dbReference>
<dbReference type="PANTHER" id="PTHR10502">
    <property type="entry name" value="ANNEXIN"/>
    <property type="match status" value="1"/>
</dbReference>
<evidence type="ECO:0000256" key="2">
    <source>
        <dbReference type="ARBA" id="ARBA00022737"/>
    </source>
</evidence>
<reference evidence="6" key="1">
    <citation type="submission" date="2020-05" db="EMBL/GenBank/DDBJ databases">
        <title>Phylogenomic resolution of chytrid fungi.</title>
        <authorList>
            <person name="Stajich J.E."/>
            <person name="Amses K."/>
            <person name="Simmons R."/>
            <person name="Seto K."/>
            <person name="Myers J."/>
            <person name="Bonds A."/>
            <person name="Quandt C.A."/>
            <person name="Barry K."/>
            <person name="Liu P."/>
            <person name="Grigoriev I."/>
            <person name="Longcore J.E."/>
            <person name="James T.Y."/>
        </authorList>
    </citation>
    <scope>NUCLEOTIDE SEQUENCE</scope>
    <source>
        <strain evidence="6">JEL0476</strain>
    </source>
</reference>
<dbReference type="Gene3D" id="1.10.220.10">
    <property type="entry name" value="Annexin"/>
    <property type="match status" value="3"/>
</dbReference>
<dbReference type="Pfam" id="PF00191">
    <property type="entry name" value="Annexin"/>
    <property type="match status" value="1"/>
</dbReference>
<evidence type="ECO:0000256" key="5">
    <source>
        <dbReference type="SAM" id="MobiDB-lite"/>
    </source>
</evidence>
<dbReference type="GO" id="GO:0012506">
    <property type="term" value="C:vesicle membrane"/>
    <property type="evidence" value="ECO:0007669"/>
    <property type="project" value="TreeGrafter"/>
</dbReference>
<dbReference type="InterPro" id="IPR037104">
    <property type="entry name" value="Annexin_sf"/>
</dbReference>
<feature type="region of interest" description="Disordered" evidence="5">
    <location>
        <begin position="342"/>
        <end position="370"/>
    </location>
</feature>
<keyword evidence="2 4" id="KW-0677">Repeat</keyword>
<accession>A0AAD5U9S6</accession>
<feature type="region of interest" description="Disordered" evidence="5">
    <location>
        <begin position="93"/>
        <end position="121"/>
    </location>
</feature>
<gene>
    <name evidence="6" type="primary">ANXA13</name>
    <name evidence="6" type="ORF">HK099_004508</name>
</gene>
<dbReference type="PRINTS" id="PR00196">
    <property type="entry name" value="ANNEXIN"/>
</dbReference>
<dbReference type="PANTHER" id="PTHR10502:SF102">
    <property type="entry name" value="ANNEXIN B11"/>
    <property type="match status" value="1"/>
</dbReference>
<dbReference type="GO" id="GO:0005634">
    <property type="term" value="C:nucleus"/>
    <property type="evidence" value="ECO:0007669"/>
    <property type="project" value="TreeGrafter"/>
</dbReference>
<feature type="compositionally biased region" description="Basic and acidic residues" evidence="5">
    <location>
        <begin position="109"/>
        <end position="118"/>
    </location>
</feature>
<evidence type="ECO:0000313" key="6">
    <source>
        <dbReference type="EMBL" id="KAJ3226627.1"/>
    </source>
</evidence>
<organism evidence="6 7">
    <name type="scientific">Clydaea vesicula</name>
    <dbReference type="NCBI Taxonomy" id="447962"/>
    <lineage>
        <taxon>Eukaryota</taxon>
        <taxon>Fungi</taxon>
        <taxon>Fungi incertae sedis</taxon>
        <taxon>Chytridiomycota</taxon>
        <taxon>Chytridiomycota incertae sedis</taxon>
        <taxon>Chytridiomycetes</taxon>
        <taxon>Lobulomycetales</taxon>
        <taxon>Lobulomycetaceae</taxon>
        <taxon>Clydaea</taxon>
    </lineage>
</organism>